<evidence type="ECO:0000256" key="1">
    <source>
        <dbReference type="SAM" id="Phobius"/>
    </source>
</evidence>
<comment type="caution">
    <text evidence="2">The sequence shown here is derived from an EMBL/GenBank/DDBJ whole genome shotgun (WGS) entry which is preliminary data.</text>
</comment>
<organism evidence="2 3">
    <name type="scientific">Lasallia pustulata</name>
    <dbReference type="NCBI Taxonomy" id="136370"/>
    <lineage>
        <taxon>Eukaryota</taxon>
        <taxon>Fungi</taxon>
        <taxon>Dikarya</taxon>
        <taxon>Ascomycota</taxon>
        <taxon>Pezizomycotina</taxon>
        <taxon>Lecanoromycetes</taxon>
        <taxon>OSLEUM clade</taxon>
        <taxon>Umbilicariomycetidae</taxon>
        <taxon>Umbilicariales</taxon>
        <taxon>Umbilicariaceae</taxon>
        <taxon>Lasallia</taxon>
    </lineage>
</organism>
<keyword evidence="1" id="KW-1133">Transmembrane helix</keyword>
<keyword evidence="1" id="KW-0472">Membrane</keyword>
<feature type="transmembrane region" description="Helical" evidence="1">
    <location>
        <begin position="59"/>
        <end position="83"/>
    </location>
</feature>
<evidence type="ECO:0000313" key="2">
    <source>
        <dbReference type="EMBL" id="KAA6407361.1"/>
    </source>
</evidence>
<dbReference type="AlphaFoldDB" id="A0A5M8PDJ0"/>
<proteinExistence type="predicted"/>
<sequence>MSPRILSNTIRSSIAFAVAVEAANLIGCDLGLKDLQLSIQLRLSTLILGVTQGSRSSSVLLNLMFFELFPSVILTLYNFGIAIEQHL</sequence>
<protein>
    <submittedName>
        <fullName evidence="2">Uncharacterized protein</fullName>
    </submittedName>
</protein>
<name>A0A5M8PDJ0_9LECA</name>
<dbReference type="Proteomes" id="UP000324767">
    <property type="component" value="Unassembled WGS sequence"/>
</dbReference>
<reference evidence="2 3" key="1">
    <citation type="submission" date="2019-09" db="EMBL/GenBank/DDBJ databases">
        <title>The hologenome of the rock-dwelling lichen Lasallia pustulata.</title>
        <authorList>
            <person name="Greshake Tzovaras B."/>
            <person name="Segers F."/>
            <person name="Bicker A."/>
            <person name="Dal Grande F."/>
            <person name="Otte J."/>
            <person name="Hankeln T."/>
            <person name="Schmitt I."/>
            <person name="Ebersberger I."/>
        </authorList>
    </citation>
    <scope>NUCLEOTIDE SEQUENCE [LARGE SCALE GENOMIC DNA]</scope>
    <source>
        <strain evidence="2">A1-1</strain>
    </source>
</reference>
<accession>A0A5M8PDJ0</accession>
<keyword evidence="1" id="KW-0812">Transmembrane</keyword>
<dbReference type="EMBL" id="VXIT01000018">
    <property type="protein sequence ID" value="KAA6407361.1"/>
    <property type="molecule type" value="Genomic_DNA"/>
</dbReference>
<evidence type="ECO:0000313" key="3">
    <source>
        <dbReference type="Proteomes" id="UP000324767"/>
    </source>
</evidence>
<gene>
    <name evidence="2" type="ORF">FRX48_08909</name>
</gene>